<feature type="chain" id="PRO_5041898326" evidence="1">
    <location>
        <begin position="19"/>
        <end position="126"/>
    </location>
</feature>
<keyword evidence="3" id="KW-1185">Reference proteome</keyword>
<dbReference type="EMBL" id="JASAOG010000205">
    <property type="protein sequence ID" value="KAK0044050.1"/>
    <property type="molecule type" value="Genomic_DNA"/>
</dbReference>
<dbReference type="AlphaFoldDB" id="A0AAD8AX62"/>
<organism evidence="2 3">
    <name type="scientific">Biomphalaria pfeifferi</name>
    <name type="common">Bloodfluke planorb</name>
    <name type="synonym">Freshwater snail</name>
    <dbReference type="NCBI Taxonomy" id="112525"/>
    <lineage>
        <taxon>Eukaryota</taxon>
        <taxon>Metazoa</taxon>
        <taxon>Spiralia</taxon>
        <taxon>Lophotrochozoa</taxon>
        <taxon>Mollusca</taxon>
        <taxon>Gastropoda</taxon>
        <taxon>Heterobranchia</taxon>
        <taxon>Euthyneura</taxon>
        <taxon>Panpulmonata</taxon>
        <taxon>Hygrophila</taxon>
        <taxon>Lymnaeoidea</taxon>
        <taxon>Planorbidae</taxon>
        <taxon>Biomphalaria</taxon>
    </lineage>
</organism>
<sequence length="126" mass="13873">MITGLVFPLVLLWTLGEACNSSCSITFQDQPLEPVGCNETTMWTFTRRSKLSCALSCVLLSSCAVFTYSSDTQLCSLCNGELIRTLIFGTGSGFSWPFQHQEINKPSKSFLNLYFTIPNGIRPGSV</sequence>
<protein>
    <submittedName>
        <fullName evidence="2">Uncharacterized protein</fullName>
    </submittedName>
</protein>
<reference evidence="2" key="2">
    <citation type="submission" date="2023-04" db="EMBL/GenBank/DDBJ databases">
        <authorList>
            <person name="Bu L."/>
            <person name="Lu L."/>
            <person name="Laidemitt M.R."/>
            <person name="Zhang S.M."/>
            <person name="Mutuku M."/>
            <person name="Mkoji G."/>
            <person name="Steinauer M."/>
            <person name="Loker E.S."/>
        </authorList>
    </citation>
    <scope>NUCLEOTIDE SEQUENCE</scope>
    <source>
        <strain evidence="2">KasaAsao</strain>
        <tissue evidence="2">Whole Snail</tissue>
    </source>
</reference>
<comment type="caution">
    <text evidence="2">The sequence shown here is derived from an EMBL/GenBank/DDBJ whole genome shotgun (WGS) entry which is preliminary data.</text>
</comment>
<evidence type="ECO:0000313" key="3">
    <source>
        <dbReference type="Proteomes" id="UP001233172"/>
    </source>
</evidence>
<gene>
    <name evidence="2" type="ORF">Bpfe_026480</name>
</gene>
<name>A0AAD8AX62_BIOPF</name>
<evidence type="ECO:0000313" key="2">
    <source>
        <dbReference type="EMBL" id="KAK0044050.1"/>
    </source>
</evidence>
<proteinExistence type="predicted"/>
<feature type="non-terminal residue" evidence="2">
    <location>
        <position position="126"/>
    </location>
</feature>
<evidence type="ECO:0000256" key="1">
    <source>
        <dbReference type="SAM" id="SignalP"/>
    </source>
</evidence>
<feature type="signal peptide" evidence="1">
    <location>
        <begin position="1"/>
        <end position="18"/>
    </location>
</feature>
<reference evidence="2" key="1">
    <citation type="journal article" date="2023" name="PLoS Negl. Trop. Dis.">
        <title>A genome sequence for Biomphalaria pfeifferi, the major vector snail for the human-infecting parasite Schistosoma mansoni.</title>
        <authorList>
            <person name="Bu L."/>
            <person name="Lu L."/>
            <person name="Laidemitt M.R."/>
            <person name="Zhang S.M."/>
            <person name="Mutuku M."/>
            <person name="Mkoji G."/>
            <person name="Steinauer M."/>
            <person name="Loker E.S."/>
        </authorList>
    </citation>
    <scope>NUCLEOTIDE SEQUENCE</scope>
    <source>
        <strain evidence="2">KasaAsao</strain>
    </source>
</reference>
<dbReference type="Proteomes" id="UP001233172">
    <property type="component" value="Unassembled WGS sequence"/>
</dbReference>
<accession>A0AAD8AX62</accession>
<keyword evidence="1" id="KW-0732">Signal</keyword>